<reference evidence="4" key="2">
    <citation type="submission" date="2019-09" db="UniProtKB">
        <authorList>
            <consortium name="WormBaseParasite"/>
        </authorList>
    </citation>
    <scope>IDENTIFICATION</scope>
</reference>
<dbReference type="Proteomes" id="UP000050761">
    <property type="component" value="Unassembled WGS sequence"/>
</dbReference>
<keyword evidence="1" id="KW-0472">Membrane</keyword>
<keyword evidence="1" id="KW-1133">Transmembrane helix</keyword>
<keyword evidence="1" id="KW-0812">Transmembrane</keyword>
<evidence type="ECO:0000256" key="1">
    <source>
        <dbReference type="SAM" id="Phobius"/>
    </source>
</evidence>
<reference evidence="2 3" key="1">
    <citation type="submission" date="2018-11" db="EMBL/GenBank/DDBJ databases">
        <authorList>
            <consortium name="Pathogen Informatics"/>
        </authorList>
    </citation>
    <scope>NUCLEOTIDE SEQUENCE [LARGE SCALE GENOMIC DNA]</scope>
</reference>
<name>A0A183G6D5_HELPZ</name>
<proteinExistence type="predicted"/>
<dbReference type="AlphaFoldDB" id="A0A183G6D5"/>
<evidence type="ECO:0000313" key="3">
    <source>
        <dbReference type="Proteomes" id="UP000050761"/>
    </source>
</evidence>
<sequence length="152" mass="17437">MTRDVTYLIPMLGVPFLIILGMCAYQIKIENDRVKRDKIVEDWISMRKRTARKMPSADLTKSEFKYKGVLKVDGEIGDIKHALDAESSRSLESIKFDPKHNELVVIGSAVEQIEIETMPDEANGYGYESARAVDLRRRWAWRSRLSGSFDIL</sequence>
<evidence type="ECO:0000313" key="2">
    <source>
        <dbReference type="EMBL" id="VDP08355.1"/>
    </source>
</evidence>
<evidence type="ECO:0000313" key="4">
    <source>
        <dbReference type="WBParaSite" id="HPBE_0001725501-mRNA-1"/>
    </source>
</evidence>
<keyword evidence="3" id="KW-1185">Reference proteome</keyword>
<accession>A0A183G6D5</accession>
<dbReference type="WBParaSite" id="HPBE_0001725501-mRNA-1">
    <property type="protein sequence ID" value="HPBE_0001725501-mRNA-1"/>
    <property type="gene ID" value="HPBE_0001725501"/>
</dbReference>
<dbReference type="EMBL" id="UZAH01029891">
    <property type="protein sequence ID" value="VDP08355.1"/>
    <property type="molecule type" value="Genomic_DNA"/>
</dbReference>
<feature type="transmembrane region" description="Helical" evidence="1">
    <location>
        <begin position="6"/>
        <end position="27"/>
    </location>
</feature>
<gene>
    <name evidence="2" type="ORF">HPBE_LOCUS17254</name>
</gene>
<dbReference type="OrthoDB" id="5877025at2759"/>
<accession>A0A3P8BPG8</accession>
<organism evidence="3 4">
    <name type="scientific">Heligmosomoides polygyrus</name>
    <name type="common">Parasitic roundworm</name>
    <dbReference type="NCBI Taxonomy" id="6339"/>
    <lineage>
        <taxon>Eukaryota</taxon>
        <taxon>Metazoa</taxon>
        <taxon>Ecdysozoa</taxon>
        <taxon>Nematoda</taxon>
        <taxon>Chromadorea</taxon>
        <taxon>Rhabditida</taxon>
        <taxon>Rhabditina</taxon>
        <taxon>Rhabditomorpha</taxon>
        <taxon>Strongyloidea</taxon>
        <taxon>Heligmosomidae</taxon>
        <taxon>Heligmosomoides</taxon>
    </lineage>
</organism>
<protein>
    <submittedName>
        <fullName evidence="4">NADH dehydrogenase [ubiquinone] 1 alpha subcomplex subunit 1</fullName>
    </submittedName>
</protein>